<dbReference type="InterPro" id="IPR002182">
    <property type="entry name" value="NB-ARC"/>
</dbReference>
<feature type="compositionally biased region" description="Basic residues" evidence="1">
    <location>
        <begin position="974"/>
        <end position="983"/>
    </location>
</feature>
<protein>
    <submittedName>
        <fullName evidence="3">Kinesin light chain</fullName>
    </submittedName>
</protein>
<dbReference type="RefSeq" id="XP_031006748.1">
    <property type="nucleotide sequence ID" value="XM_031148492.1"/>
</dbReference>
<feature type="region of interest" description="Disordered" evidence="1">
    <location>
        <begin position="959"/>
        <end position="983"/>
    </location>
</feature>
<dbReference type="EMBL" id="QGMH01000039">
    <property type="protein sequence ID" value="TVY27960.1"/>
    <property type="molecule type" value="Genomic_DNA"/>
</dbReference>
<dbReference type="InterPro" id="IPR035994">
    <property type="entry name" value="Nucleoside_phosphorylase_sf"/>
</dbReference>
<dbReference type="Proteomes" id="UP000431533">
    <property type="component" value="Unassembled WGS sequence"/>
</dbReference>
<dbReference type="Pfam" id="PF00931">
    <property type="entry name" value="NB-ARC"/>
    <property type="match status" value="1"/>
</dbReference>
<proteinExistence type="predicted"/>
<dbReference type="Pfam" id="PF13374">
    <property type="entry name" value="TPR_10"/>
    <property type="match status" value="2"/>
</dbReference>
<name>A0A8H8R5L9_9HELO</name>
<dbReference type="Gene3D" id="3.40.50.300">
    <property type="entry name" value="P-loop containing nucleotide triphosphate hydrolases"/>
    <property type="match status" value="1"/>
</dbReference>
<dbReference type="GO" id="GO:0003824">
    <property type="term" value="F:catalytic activity"/>
    <property type="evidence" value="ECO:0007669"/>
    <property type="project" value="InterPro"/>
</dbReference>
<evidence type="ECO:0000313" key="3">
    <source>
        <dbReference type="EMBL" id="TVY27960.1"/>
    </source>
</evidence>
<dbReference type="GO" id="GO:0009116">
    <property type="term" value="P:nucleoside metabolic process"/>
    <property type="evidence" value="ECO:0007669"/>
    <property type="project" value="InterPro"/>
</dbReference>
<dbReference type="SUPFAM" id="SSF48452">
    <property type="entry name" value="TPR-like"/>
    <property type="match status" value="1"/>
</dbReference>
<evidence type="ECO:0000256" key="1">
    <source>
        <dbReference type="SAM" id="MobiDB-lite"/>
    </source>
</evidence>
<dbReference type="SUPFAM" id="SSF52540">
    <property type="entry name" value="P-loop containing nucleoside triphosphate hydrolases"/>
    <property type="match status" value="1"/>
</dbReference>
<dbReference type="AlphaFoldDB" id="A0A8H8R5L9"/>
<gene>
    <name evidence="3" type="primary">Klc</name>
    <name evidence="3" type="ORF">LHYA1_G003523</name>
</gene>
<dbReference type="Gene3D" id="1.25.40.10">
    <property type="entry name" value="Tetratricopeptide repeat domain"/>
    <property type="match status" value="1"/>
</dbReference>
<dbReference type="InterPro" id="IPR027417">
    <property type="entry name" value="P-loop_NTPase"/>
</dbReference>
<dbReference type="Gene3D" id="3.40.50.1580">
    <property type="entry name" value="Nucleoside phosphorylase domain"/>
    <property type="match status" value="1"/>
</dbReference>
<evidence type="ECO:0000259" key="2">
    <source>
        <dbReference type="Pfam" id="PF00931"/>
    </source>
</evidence>
<sequence>MESDSSLDFEDYTIAWIAPHEIEAQAAWYMLDRRHQGNFDTSRGDDYIYTAGEINGHNVIIATFPAGHDYGIGSAAALASQVKKSFPNLWFGLLVGVAAGLPDLSLIPPRDIRLGDVLVGIGEGDNAGLVGYGLGKETATGFELLRHGFQAKTETVVRSAIGNIKTYSPMNGNVFLTYYETMKDQRHSSGTFADPGQDKDQLCQTDNITHPEPILRTLRPTSERTRVWYGSIGSGDRLMKNALERDKLRDKFNLIGLEMEAAGTINTIPVGVIRGVCDYGDAQKNKEWQPYAAAVAAAYAKGILYRITPMKNRKRQSNRHQASSGAEKAPESQMVPLKPFRVLPFGRNKDFVGRQSQLDRLIKILYTEDTQEDCQRAALVGLGGVGKTQIALECAFQLQKILPMLSVFWVRASNITSFDNAYRDIGQQLIPGLEDDKADAKRLVKTRLSQESTGKWLLIMDNADDFEIFYSDTGNSAAGMLSDYLPFSTLGGILFTTRDREAATRYAGSNVIDVDEMDGTDSRELLQRSLQNKQLIEDKDNTTKLLKSLVNLPLAIMQAAAYMNAKVSTIAQYLGIYEESNDNIIKLLSKDFEDIRRYPDVKNPIATTWLISFEQIKVRDPLAADYMAFVSCIKEQHIPQDLLPPASKFEKIEALSTLKAFGFIKERIDGVSYDVHRLVHMAMQNWLKLKNEWITWNHKTLNRIENIFPSPEHQNRTIWLVYFPHAYYIVTTFNMGLDSTKVAEKALRSLLYRLKRCSDIRGRYAEAEAIHRQTLQLNEAVLGKEHPETLGSTMDLALSLDHQGKYAEAEAIHRETLQLQQAVLGKEHPDTLGSTMGLALSLDHQGKHAEAEEIHQQTLQLQEVVLGKEHPDTFGSMDNRALSLIYQGNYAEAEAIYRQALQLHVAVIGKGHPDTFGSMNNLVLSPVHQGKYAEANIIYQQTDLKSDGRQDQLDITTRQKRIAKHDELGPGRSTRIKRNQVES</sequence>
<dbReference type="Pfam" id="PF13424">
    <property type="entry name" value="TPR_12"/>
    <property type="match status" value="1"/>
</dbReference>
<dbReference type="InterPro" id="IPR053137">
    <property type="entry name" value="NLR-like"/>
</dbReference>
<reference evidence="3 4" key="1">
    <citation type="submission" date="2018-05" db="EMBL/GenBank/DDBJ databases">
        <title>Genome sequencing and assembly of the regulated plant pathogen Lachnellula willkommii and related sister species for the development of diagnostic species identification markers.</title>
        <authorList>
            <person name="Giroux E."/>
            <person name="Bilodeau G."/>
        </authorList>
    </citation>
    <scope>NUCLEOTIDE SEQUENCE [LARGE SCALE GENOMIC DNA]</scope>
    <source>
        <strain evidence="3 4">CBS 185.66</strain>
    </source>
</reference>
<accession>A0A8H8R5L9</accession>
<feature type="region of interest" description="Disordered" evidence="1">
    <location>
        <begin position="312"/>
        <end position="332"/>
    </location>
</feature>
<dbReference type="InterPro" id="IPR011990">
    <property type="entry name" value="TPR-like_helical_dom_sf"/>
</dbReference>
<comment type="caution">
    <text evidence="3">The sequence shown here is derived from an EMBL/GenBank/DDBJ whole genome shotgun (WGS) entry which is preliminary data.</text>
</comment>
<dbReference type="OrthoDB" id="1577640at2759"/>
<feature type="domain" description="NB-ARC" evidence="2">
    <location>
        <begin position="355"/>
        <end position="531"/>
    </location>
</feature>
<dbReference type="PANTHER" id="PTHR46082:SF11">
    <property type="entry name" value="AAA+ ATPASE DOMAIN-CONTAINING PROTEIN-RELATED"/>
    <property type="match status" value="1"/>
</dbReference>
<evidence type="ECO:0000313" key="4">
    <source>
        <dbReference type="Proteomes" id="UP000431533"/>
    </source>
</evidence>
<dbReference type="PANTHER" id="PTHR46082">
    <property type="entry name" value="ATP/GTP-BINDING PROTEIN-RELATED"/>
    <property type="match status" value="1"/>
</dbReference>
<dbReference type="GeneID" id="41983721"/>
<keyword evidence="4" id="KW-1185">Reference proteome</keyword>
<organism evidence="3 4">
    <name type="scientific">Lachnellula hyalina</name>
    <dbReference type="NCBI Taxonomy" id="1316788"/>
    <lineage>
        <taxon>Eukaryota</taxon>
        <taxon>Fungi</taxon>
        <taxon>Dikarya</taxon>
        <taxon>Ascomycota</taxon>
        <taxon>Pezizomycotina</taxon>
        <taxon>Leotiomycetes</taxon>
        <taxon>Helotiales</taxon>
        <taxon>Lachnaceae</taxon>
        <taxon>Lachnellula</taxon>
    </lineage>
</organism>
<dbReference type="GO" id="GO:0043531">
    <property type="term" value="F:ADP binding"/>
    <property type="evidence" value="ECO:0007669"/>
    <property type="project" value="InterPro"/>
</dbReference>
<dbReference type="SUPFAM" id="SSF53167">
    <property type="entry name" value="Purine and uridine phosphorylases"/>
    <property type="match status" value="1"/>
</dbReference>
<dbReference type="SMART" id="SM00028">
    <property type="entry name" value="TPR"/>
    <property type="match status" value="4"/>
</dbReference>
<dbReference type="InterPro" id="IPR019734">
    <property type="entry name" value="TPR_rpt"/>
</dbReference>
<feature type="region of interest" description="Disordered" evidence="1">
    <location>
        <begin position="187"/>
        <end position="206"/>
    </location>
</feature>